<dbReference type="PROSITE" id="PS50011">
    <property type="entry name" value="PROTEIN_KINASE_DOM"/>
    <property type="match status" value="1"/>
</dbReference>
<dbReference type="SUPFAM" id="SSF56112">
    <property type="entry name" value="Protein kinase-like (PK-like)"/>
    <property type="match status" value="1"/>
</dbReference>
<feature type="compositionally biased region" description="Low complexity" evidence="8">
    <location>
        <begin position="449"/>
        <end position="461"/>
    </location>
</feature>
<dbReference type="PANTHER" id="PTHR43289:SF6">
    <property type="entry name" value="SERINE_THREONINE-PROTEIN KINASE NEKL-3"/>
    <property type="match status" value="1"/>
</dbReference>
<organism evidence="10 11">
    <name type="scientific">Streptomyces buecherae</name>
    <dbReference type="NCBI Taxonomy" id="2763006"/>
    <lineage>
        <taxon>Bacteria</taxon>
        <taxon>Bacillati</taxon>
        <taxon>Actinomycetota</taxon>
        <taxon>Actinomycetes</taxon>
        <taxon>Kitasatosporales</taxon>
        <taxon>Streptomycetaceae</taxon>
        <taxon>Streptomyces</taxon>
    </lineage>
</organism>
<accession>A0A7H8NJW8</accession>
<evidence type="ECO:0000256" key="4">
    <source>
        <dbReference type="ARBA" id="ARBA00022741"/>
    </source>
</evidence>
<gene>
    <name evidence="10" type="ORF">HUT08_17460</name>
</gene>
<evidence type="ECO:0000256" key="3">
    <source>
        <dbReference type="ARBA" id="ARBA00022679"/>
    </source>
</evidence>
<proteinExistence type="predicted"/>
<evidence type="ECO:0000256" key="5">
    <source>
        <dbReference type="ARBA" id="ARBA00022777"/>
    </source>
</evidence>
<dbReference type="SMART" id="SM00062">
    <property type="entry name" value="PBPb"/>
    <property type="match status" value="1"/>
</dbReference>
<evidence type="ECO:0000256" key="1">
    <source>
        <dbReference type="ARBA" id="ARBA00012513"/>
    </source>
</evidence>
<feature type="compositionally biased region" description="Low complexity" evidence="8">
    <location>
        <begin position="322"/>
        <end position="337"/>
    </location>
</feature>
<dbReference type="AlphaFoldDB" id="A0A7H8NJW8"/>
<dbReference type="SMART" id="SM00220">
    <property type="entry name" value="S_TKc"/>
    <property type="match status" value="1"/>
</dbReference>
<evidence type="ECO:0000256" key="7">
    <source>
        <dbReference type="PROSITE-ProRule" id="PRU10141"/>
    </source>
</evidence>
<dbReference type="Gene3D" id="1.10.510.10">
    <property type="entry name" value="Transferase(Phosphotransferase) domain 1"/>
    <property type="match status" value="1"/>
</dbReference>
<dbReference type="Pfam" id="PF00069">
    <property type="entry name" value="Pkinase"/>
    <property type="match status" value="1"/>
</dbReference>
<evidence type="ECO:0000313" key="10">
    <source>
        <dbReference type="EMBL" id="QKW54586.1"/>
    </source>
</evidence>
<feature type="domain" description="Protein kinase" evidence="9">
    <location>
        <begin position="6"/>
        <end position="265"/>
    </location>
</feature>
<name>A0A7H8NJW8_9ACTN</name>
<dbReference type="CDD" id="cd13690">
    <property type="entry name" value="PBP2_GluB"/>
    <property type="match status" value="1"/>
</dbReference>
<keyword evidence="11" id="KW-1185">Reference proteome</keyword>
<protein>
    <recommendedName>
        <fullName evidence="1">non-specific serine/threonine protein kinase</fullName>
        <ecNumber evidence="1">2.7.11.1</ecNumber>
    </recommendedName>
</protein>
<evidence type="ECO:0000313" key="11">
    <source>
        <dbReference type="Proteomes" id="UP000509303"/>
    </source>
</evidence>
<keyword evidence="4 7" id="KW-0547">Nucleotide-binding</keyword>
<dbReference type="Proteomes" id="UP000509303">
    <property type="component" value="Chromosome"/>
</dbReference>
<dbReference type="InterPro" id="IPR011009">
    <property type="entry name" value="Kinase-like_dom_sf"/>
</dbReference>
<dbReference type="Gene3D" id="3.40.190.10">
    <property type="entry name" value="Periplasmic binding protein-like II"/>
    <property type="match status" value="2"/>
</dbReference>
<feature type="region of interest" description="Disordered" evidence="8">
    <location>
        <begin position="434"/>
        <end position="484"/>
    </location>
</feature>
<evidence type="ECO:0000256" key="6">
    <source>
        <dbReference type="ARBA" id="ARBA00022840"/>
    </source>
</evidence>
<feature type="binding site" evidence="7">
    <location>
        <position position="35"/>
    </location>
    <ligand>
        <name>ATP</name>
        <dbReference type="ChEBI" id="CHEBI:30616"/>
    </ligand>
</feature>
<dbReference type="InterPro" id="IPR017441">
    <property type="entry name" value="Protein_kinase_ATP_BS"/>
</dbReference>
<dbReference type="GO" id="GO:0005524">
    <property type="term" value="F:ATP binding"/>
    <property type="evidence" value="ECO:0007669"/>
    <property type="project" value="UniProtKB-UniRule"/>
</dbReference>
<keyword evidence="6 7" id="KW-0067">ATP-binding</keyword>
<feature type="compositionally biased region" description="Pro residues" evidence="8">
    <location>
        <begin position="387"/>
        <end position="401"/>
    </location>
</feature>
<evidence type="ECO:0000256" key="8">
    <source>
        <dbReference type="SAM" id="MobiDB-lite"/>
    </source>
</evidence>
<feature type="compositionally biased region" description="Low complexity" evidence="8">
    <location>
        <begin position="365"/>
        <end position="386"/>
    </location>
</feature>
<dbReference type="Pfam" id="PF00497">
    <property type="entry name" value="SBP_bac_3"/>
    <property type="match status" value="1"/>
</dbReference>
<dbReference type="SUPFAM" id="SSF53850">
    <property type="entry name" value="Periplasmic binding protein-like II"/>
    <property type="match status" value="1"/>
</dbReference>
<reference evidence="10 11" key="1">
    <citation type="submission" date="2020-06" db="EMBL/GenBank/DDBJ databases">
        <title>Genome mining for natural products.</title>
        <authorList>
            <person name="Zhang B."/>
            <person name="Shi J."/>
            <person name="Ge H."/>
        </authorList>
    </citation>
    <scope>NUCLEOTIDE SEQUENCE [LARGE SCALE GENOMIC DNA]</scope>
    <source>
        <strain evidence="10 11">NA00687</strain>
    </source>
</reference>
<dbReference type="Gene3D" id="3.30.200.20">
    <property type="entry name" value="Phosphorylase Kinase, domain 1"/>
    <property type="match status" value="1"/>
</dbReference>
<sequence length="698" mass="72805">MIDGRFELVERLGGGGMGTVWRARDLALDRDVALKEVRPQDPALAEHDPEGARQLRARVLREARALARISHPNVATIHHIVDGAEHPYPWLVMELVPGENVADRLARGTLPPAEAARLGRGVLAGLVAVHAADIQHRDVKPANVLIRPDGRPVLTDFGIAAIQGSTVLTAAGSLIGTPEYMAPERAAGQDGDAKADLWSLGMMLYVAVEGRHPMRRANTLATLAAIVGQDVPPPTRAGALTQPLRALLVRSPGRRPDAATLDRLLAAAESQPESRPAPAQAEPTAGGGGTGVGEAAPAAPAPLVPTADRQAPTEPPTPGAQPPIVAADAPAGPATHATYSARPSDTFGPPPAPSTPAPGDYHLTPPAARPSARPVVPAPHPAFLAPAPLPAPPQGPPPAAPPAGRRSRRGALYAATAGALALAGLLTWNLLPDGGSGKGGERPTQGRQPTTEPTSPTGETPAAVDDDKGTGKKITIGVKSDQPGLGFRRPDGSYAGLDVDVATYIARALGHAPADIVWQEVRSSDRETLLTSGRVDLVVATYTMTETRRKQIDFAGPYLTAHQDVLLPRSDTSVREASDLSDKRVCTVAGSTPAQRLRTDIAPQARVVEYESYARCVDALDQGSVDAVTTDNALLAGYASLRPGAYRLAGLSLSDEPYGVGLAKDSPLTGEVDKALKKMVDDGSWDKAVRENVPLLEP</sequence>
<evidence type="ECO:0000256" key="2">
    <source>
        <dbReference type="ARBA" id="ARBA00022527"/>
    </source>
</evidence>
<evidence type="ECO:0000259" key="9">
    <source>
        <dbReference type="PROSITE" id="PS50011"/>
    </source>
</evidence>
<feature type="region of interest" description="Disordered" evidence="8">
    <location>
        <begin position="267"/>
        <end position="407"/>
    </location>
</feature>
<keyword evidence="3" id="KW-0808">Transferase</keyword>
<dbReference type="InterPro" id="IPR000719">
    <property type="entry name" value="Prot_kinase_dom"/>
</dbReference>
<dbReference type="EC" id="2.7.11.1" evidence="1"/>
<dbReference type="EMBL" id="CP054929">
    <property type="protein sequence ID" value="QKW54586.1"/>
    <property type="molecule type" value="Genomic_DNA"/>
</dbReference>
<dbReference type="PANTHER" id="PTHR43289">
    <property type="entry name" value="MITOGEN-ACTIVATED PROTEIN KINASE KINASE KINASE 20-RELATED"/>
    <property type="match status" value="1"/>
</dbReference>
<dbReference type="InterPro" id="IPR001638">
    <property type="entry name" value="Solute-binding_3/MltF_N"/>
</dbReference>
<dbReference type="PROSITE" id="PS00107">
    <property type="entry name" value="PROTEIN_KINASE_ATP"/>
    <property type="match status" value="1"/>
</dbReference>
<dbReference type="PROSITE" id="PS00108">
    <property type="entry name" value="PROTEIN_KINASE_ST"/>
    <property type="match status" value="1"/>
</dbReference>
<keyword evidence="2" id="KW-0723">Serine/threonine-protein kinase</keyword>
<dbReference type="GO" id="GO:0004674">
    <property type="term" value="F:protein serine/threonine kinase activity"/>
    <property type="evidence" value="ECO:0007669"/>
    <property type="project" value="UniProtKB-KW"/>
</dbReference>
<dbReference type="CDD" id="cd14014">
    <property type="entry name" value="STKc_PknB_like"/>
    <property type="match status" value="1"/>
</dbReference>
<dbReference type="InterPro" id="IPR008271">
    <property type="entry name" value="Ser/Thr_kinase_AS"/>
</dbReference>
<keyword evidence="5" id="KW-0418">Kinase</keyword>